<dbReference type="GO" id="GO:0016818">
    <property type="term" value="F:hydrolase activity, acting on acid anhydrides, in phosphorus-containing anhydrides"/>
    <property type="evidence" value="ECO:0007669"/>
    <property type="project" value="InterPro"/>
</dbReference>
<dbReference type="InterPro" id="IPR015797">
    <property type="entry name" value="NUDIX_hydrolase-like_dom_sf"/>
</dbReference>
<dbReference type="PANTHER" id="PTHR12318:SF0">
    <property type="entry name" value="ACYL-COENZYME A DIPHOSPHATASE NUDT19"/>
    <property type="match status" value="1"/>
</dbReference>
<dbReference type="InterPro" id="IPR000086">
    <property type="entry name" value="NUDIX_hydrolase_dom"/>
</dbReference>
<evidence type="ECO:0000256" key="5">
    <source>
        <dbReference type="ARBA" id="ARBA00022842"/>
    </source>
</evidence>
<keyword evidence="5" id="KW-0460">Magnesium</keyword>
<dbReference type="InterPro" id="IPR039121">
    <property type="entry name" value="NUDT19"/>
</dbReference>
<dbReference type="GO" id="GO:0046872">
    <property type="term" value="F:metal ion binding"/>
    <property type="evidence" value="ECO:0007669"/>
    <property type="project" value="UniProtKB-KW"/>
</dbReference>
<protein>
    <recommendedName>
        <fullName evidence="7">Nudix hydrolase domain-containing protein</fullName>
    </recommendedName>
</protein>
<organism evidence="8 9">
    <name type="scientific">Pseudoglutamicibacter albus DNF00011</name>
    <dbReference type="NCBI Taxonomy" id="1401063"/>
    <lineage>
        <taxon>Bacteria</taxon>
        <taxon>Bacillati</taxon>
        <taxon>Actinomycetota</taxon>
        <taxon>Actinomycetes</taxon>
        <taxon>Micrococcales</taxon>
        <taxon>Micrococcaceae</taxon>
        <taxon>Pseudoglutamicibacter</taxon>
    </lineage>
</organism>
<comment type="cofactor">
    <cofactor evidence="2">
        <name>Mg(2+)</name>
        <dbReference type="ChEBI" id="CHEBI:18420"/>
    </cofactor>
</comment>
<evidence type="ECO:0000259" key="7">
    <source>
        <dbReference type="PROSITE" id="PS51462"/>
    </source>
</evidence>
<name>A0A095YD53_9MICC</name>
<dbReference type="PANTHER" id="PTHR12318">
    <property type="entry name" value="TESTOSTERONE-REGULATED PROTEIN RP2"/>
    <property type="match status" value="1"/>
</dbReference>
<evidence type="ECO:0000256" key="2">
    <source>
        <dbReference type="ARBA" id="ARBA00001946"/>
    </source>
</evidence>
<keyword evidence="3" id="KW-0479">Metal-binding</keyword>
<feature type="domain" description="Nudix hydrolase" evidence="7">
    <location>
        <begin position="12"/>
        <end position="237"/>
    </location>
</feature>
<proteinExistence type="predicted"/>
<dbReference type="PROSITE" id="PS51462">
    <property type="entry name" value="NUDIX"/>
    <property type="match status" value="1"/>
</dbReference>
<evidence type="ECO:0000256" key="1">
    <source>
        <dbReference type="ARBA" id="ARBA00001936"/>
    </source>
</evidence>
<accession>A0A095YD53</accession>
<evidence type="ECO:0000313" key="8">
    <source>
        <dbReference type="EMBL" id="KGF20173.1"/>
    </source>
</evidence>
<dbReference type="Gene3D" id="3.90.79.10">
    <property type="entry name" value="Nucleoside Triphosphate Pyrophosphohydrolase"/>
    <property type="match status" value="1"/>
</dbReference>
<evidence type="ECO:0000313" key="9">
    <source>
        <dbReference type="Proteomes" id="UP000053528"/>
    </source>
</evidence>
<reference evidence="8 9" key="1">
    <citation type="submission" date="2014-07" db="EMBL/GenBank/DDBJ databases">
        <authorList>
            <person name="McCorrison J."/>
            <person name="Sanka R."/>
            <person name="Torralba M."/>
            <person name="Gillis M."/>
            <person name="Haft D.H."/>
            <person name="Methe B."/>
            <person name="Sutton G."/>
            <person name="Nelson K.E."/>
        </authorList>
    </citation>
    <scope>NUCLEOTIDE SEQUENCE [LARGE SCALE GENOMIC DNA]</scope>
    <source>
        <strain evidence="8 9">DNF00011</strain>
    </source>
</reference>
<dbReference type="Proteomes" id="UP000053528">
    <property type="component" value="Unassembled WGS sequence"/>
</dbReference>
<dbReference type="SUPFAM" id="SSF55811">
    <property type="entry name" value="Nudix"/>
    <property type="match status" value="1"/>
</dbReference>
<sequence>MTSSTSASTSASAKNSASVLLVRPASEASSGVEVFVHVRANSMEFAPGAVVFPGGGVDPSDADGTSAWELPAPLAASLTDDAAEASGISAAERGRPVAPQTLVAAAVRETFEECGVLLARPTEESTSPGLHPEREAQRRALEEHRIGIDQAITALAAVPHLESIVCVDRWITPASLPKRYDTRFFAAVLPEGQIADGHTSESVDSFWIRPEEALRRYKEGTLMVMAPTWAQLIRLAQAETVEDALKPAATGVTMPRIIKEPGAKPGAKTRIAFWGEEAYIAAGKPIYS</sequence>
<evidence type="ECO:0000256" key="3">
    <source>
        <dbReference type="ARBA" id="ARBA00022723"/>
    </source>
</evidence>
<dbReference type="AlphaFoldDB" id="A0A095YD53"/>
<comment type="caution">
    <text evidence="8">The sequence shown here is derived from an EMBL/GenBank/DDBJ whole genome shotgun (WGS) entry which is preliminary data.</text>
</comment>
<keyword evidence="4" id="KW-0378">Hydrolase</keyword>
<evidence type="ECO:0000256" key="4">
    <source>
        <dbReference type="ARBA" id="ARBA00022801"/>
    </source>
</evidence>
<dbReference type="RefSeq" id="WP_035756332.1">
    <property type="nucleotide sequence ID" value="NZ_JRNH01000020.1"/>
</dbReference>
<keyword evidence="6" id="KW-0464">Manganese</keyword>
<comment type="cofactor">
    <cofactor evidence="1">
        <name>Mn(2+)</name>
        <dbReference type="ChEBI" id="CHEBI:29035"/>
    </cofactor>
</comment>
<dbReference type="EMBL" id="JRNH01000020">
    <property type="protein sequence ID" value="KGF20173.1"/>
    <property type="molecule type" value="Genomic_DNA"/>
</dbReference>
<dbReference type="CDD" id="cd18870">
    <property type="entry name" value="NUDIX_AcylCoAdiphos_Nudt19"/>
    <property type="match status" value="1"/>
</dbReference>
<evidence type="ECO:0000256" key="6">
    <source>
        <dbReference type="ARBA" id="ARBA00023211"/>
    </source>
</evidence>
<gene>
    <name evidence="8" type="ORF">HMPREF2128_06500</name>
</gene>